<reference evidence="1" key="1">
    <citation type="submission" date="2020-05" db="EMBL/GenBank/DDBJ databases">
        <title>Large-scale comparative analyses of tick genomes elucidate their genetic diversity and vector capacities.</title>
        <authorList>
            <person name="Jia N."/>
            <person name="Wang J."/>
            <person name="Shi W."/>
            <person name="Du L."/>
            <person name="Sun Y."/>
            <person name="Zhan W."/>
            <person name="Jiang J."/>
            <person name="Wang Q."/>
            <person name="Zhang B."/>
            <person name="Ji P."/>
            <person name="Sakyi L.B."/>
            <person name="Cui X."/>
            <person name="Yuan T."/>
            <person name="Jiang B."/>
            <person name="Yang W."/>
            <person name="Lam T.T.-Y."/>
            <person name="Chang Q."/>
            <person name="Ding S."/>
            <person name="Wang X."/>
            <person name="Zhu J."/>
            <person name="Ruan X."/>
            <person name="Zhao L."/>
            <person name="Wei J."/>
            <person name="Que T."/>
            <person name="Du C."/>
            <person name="Cheng J."/>
            <person name="Dai P."/>
            <person name="Han X."/>
            <person name="Huang E."/>
            <person name="Gao Y."/>
            <person name="Liu J."/>
            <person name="Shao H."/>
            <person name="Ye R."/>
            <person name="Li L."/>
            <person name="Wei W."/>
            <person name="Wang X."/>
            <person name="Wang C."/>
            <person name="Yang T."/>
            <person name="Huo Q."/>
            <person name="Li W."/>
            <person name="Guo W."/>
            <person name="Chen H."/>
            <person name="Zhou L."/>
            <person name="Ni X."/>
            <person name="Tian J."/>
            <person name="Zhou Y."/>
            <person name="Sheng Y."/>
            <person name="Liu T."/>
            <person name="Pan Y."/>
            <person name="Xia L."/>
            <person name="Li J."/>
            <person name="Zhao F."/>
            <person name="Cao W."/>
        </authorList>
    </citation>
    <scope>NUCLEOTIDE SEQUENCE</scope>
    <source>
        <strain evidence="1">Dsil-2018</strain>
    </source>
</reference>
<dbReference type="Proteomes" id="UP000821865">
    <property type="component" value="Chromosome 3"/>
</dbReference>
<sequence length="726" mass="82137">MRAENASQRLIALLFNVPERSQNVTGASSEDDDPTRTESADDELDYLQLFRNAMAGGFANMPVSLRRKLLSADVTPECNAGLLRTMRAFQNLDPWALRLLDASGKFPTGLLQGSRVDLGAFDECLETEVYDRYGYVLTRGQYCNLLVYIENSTAVEGKIQTFSTVLHPKLQYFKNYFSVEELPVVRMAICSVDECNQRDLQALVDAVKPPLVRLEVANCVTAQVEPWTNAEIGIMMFLCLLLVIIIAATLTDRLMKLKPKLMEKHGALGELARGFSATSNTRMLLRVADKSNADHYALQFLHGMRFFCIVHIVLCHCGQTMSDNWSRFLNLLIASDEWSFMMISAGFSSVGTFFFLSGFFLCLTVSRQKRGGPVVFIIGVIRRFIRTAIPLFFVIMCLCLMPRFVFGPDTKAFFLKLYEDVASHWWHLLLMIRNFVEITAWDVLPHTWYLSTDFQLFAISLVVLLAFKSRKMVAVGAFILLSLLGCAIGTWAVASSDLLPFMVFPGPVLQVMSRTVNEYYLRPYYHAVCYFSGCLTYLVIEDFRQRKISKAVQVTGWCVSVSCALLCIFMKLAWYRSPNPGSEAVKLLAAFFDRILWAVSLIWITLACSSGRGGFVSKFLSWNAFVPLSKLSFGVYLIHVPFIELYLHASRERIFWSKFNMVTLLFAILVWSYLLAYLAFLACEAPTADRMLCRPFFFRAASIVDLQNIQWKHLLPKKCNGGGGNS</sequence>
<evidence type="ECO:0000313" key="1">
    <source>
        <dbReference type="EMBL" id="KAH7960482.1"/>
    </source>
</evidence>
<comment type="caution">
    <text evidence="1">The sequence shown here is derived from an EMBL/GenBank/DDBJ whole genome shotgun (WGS) entry which is preliminary data.</text>
</comment>
<protein>
    <submittedName>
        <fullName evidence="1">Uncharacterized protein</fullName>
    </submittedName>
</protein>
<accession>A0ACB8D7Q7</accession>
<dbReference type="EMBL" id="CM023472">
    <property type="protein sequence ID" value="KAH7960482.1"/>
    <property type="molecule type" value="Genomic_DNA"/>
</dbReference>
<organism evidence="1 2">
    <name type="scientific">Dermacentor silvarum</name>
    <name type="common">Tick</name>
    <dbReference type="NCBI Taxonomy" id="543639"/>
    <lineage>
        <taxon>Eukaryota</taxon>
        <taxon>Metazoa</taxon>
        <taxon>Ecdysozoa</taxon>
        <taxon>Arthropoda</taxon>
        <taxon>Chelicerata</taxon>
        <taxon>Arachnida</taxon>
        <taxon>Acari</taxon>
        <taxon>Parasitiformes</taxon>
        <taxon>Ixodida</taxon>
        <taxon>Ixodoidea</taxon>
        <taxon>Ixodidae</taxon>
        <taxon>Rhipicephalinae</taxon>
        <taxon>Dermacentor</taxon>
    </lineage>
</organism>
<evidence type="ECO:0000313" key="2">
    <source>
        <dbReference type="Proteomes" id="UP000821865"/>
    </source>
</evidence>
<keyword evidence="2" id="KW-1185">Reference proteome</keyword>
<gene>
    <name evidence="1" type="ORF">HPB49_020153</name>
</gene>
<proteinExistence type="predicted"/>
<name>A0ACB8D7Q7_DERSI</name>